<keyword evidence="2" id="KW-0396">Initiation factor</keyword>
<keyword evidence="7" id="KW-1185">Reference proteome</keyword>
<evidence type="ECO:0000313" key="8">
    <source>
        <dbReference type="WBParaSite" id="OFLC_0000619201-mRNA-1"/>
    </source>
</evidence>
<dbReference type="STRING" id="387005.A0A183HFD1"/>
<accession>A0A183HFD1</accession>
<evidence type="ECO:0000313" key="6">
    <source>
        <dbReference type="EMBL" id="VDO45737.1"/>
    </source>
</evidence>
<reference evidence="6 7" key="2">
    <citation type="submission" date="2018-11" db="EMBL/GenBank/DDBJ databases">
        <authorList>
            <consortium name="Pathogen Informatics"/>
        </authorList>
    </citation>
    <scope>NUCLEOTIDE SEQUENCE [LARGE SCALE GENOMIC DNA]</scope>
</reference>
<dbReference type="PANTHER" id="PTHR12399">
    <property type="entry name" value="EUKARYOTIC TRANSLATION INITIATION FACTOR 3 SUBUNIT 7"/>
    <property type="match status" value="1"/>
</dbReference>
<keyword evidence="3" id="KW-0694">RNA-binding</keyword>
<sequence>FRYVSRLSIRNSASHVILGTQQYKPTEFATNITLNLDNAWGILRCIIDHCMNQPPGKYLLLKDPNKDKNDKSELSRYLYDLLMYDVALHHFDI</sequence>
<organism evidence="8">
    <name type="scientific">Onchocerca flexuosa</name>
    <dbReference type="NCBI Taxonomy" id="387005"/>
    <lineage>
        <taxon>Eukaryota</taxon>
        <taxon>Metazoa</taxon>
        <taxon>Ecdysozoa</taxon>
        <taxon>Nematoda</taxon>
        <taxon>Chromadorea</taxon>
        <taxon>Rhabditida</taxon>
        <taxon>Spirurina</taxon>
        <taxon>Spiruromorpha</taxon>
        <taxon>Filarioidea</taxon>
        <taxon>Onchocercidae</taxon>
        <taxon>Onchocerca</taxon>
    </lineage>
</organism>
<keyword evidence="1" id="KW-0963">Cytoplasm</keyword>
<dbReference type="Pfam" id="PF05091">
    <property type="entry name" value="eIF-3_zeta"/>
    <property type="match status" value="1"/>
</dbReference>
<proteinExistence type="predicted"/>
<keyword evidence="4" id="KW-0648">Protein biosynthesis</keyword>
<gene>
    <name evidence="6" type="ORF">OFLC_LOCUS6194</name>
</gene>
<dbReference type="GO" id="GO:0005852">
    <property type="term" value="C:eukaryotic translation initiation factor 3 complex"/>
    <property type="evidence" value="ECO:0007669"/>
    <property type="project" value="InterPro"/>
</dbReference>
<dbReference type="GO" id="GO:0003723">
    <property type="term" value="F:RNA binding"/>
    <property type="evidence" value="ECO:0007669"/>
    <property type="project" value="UniProtKB-KW"/>
</dbReference>
<evidence type="ECO:0000313" key="7">
    <source>
        <dbReference type="Proteomes" id="UP000267606"/>
    </source>
</evidence>
<dbReference type="InterPro" id="IPR007783">
    <property type="entry name" value="eIF3d"/>
</dbReference>
<evidence type="ECO:0000256" key="2">
    <source>
        <dbReference type="ARBA" id="ARBA00022540"/>
    </source>
</evidence>
<evidence type="ECO:0000256" key="1">
    <source>
        <dbReference type="ARBA" id="ARBA00022490"/>
    </source>
</evidence>
<dbReference type="WBParaSite" id="OFLC_0000619201-mRNA-1">
    <property type="protein sequence ID" value="OFLC_0000619201-mRNA-1"/>
    <property type="gene ID" value="OFLC_0000619201"/>
</dbReference>
<evidence type="ECO:0000256" key="4">
    <source>
        <dbReference type="ARBA" id="ARBA00022917"/>
    </source>
</evidence>
<dbReference type="GO" id="GO:0003743">
    <property type="term" value="F:translation initiation factor activity"/>
    <property type="evidence" value="ECO:0007669"/>
    <property type="project" value="UniProtKB-KW"/>
</dbReference>
<name>A0A183HFD1_9BILA</name>
<dbReference type="EMBL" id="UZAJ01005756">
    <property type="protein sequence ID" value="VDO45737.1"/>
    <property type="molecule type" value="Genomic_DNA"/>
</dbReference>
<protein>
    <recommendedName>
        <fullName evidence="5">Eukaryotic translation initiation factor 3 subunit p66</fullName>
    </recommendedName>
</protein>
<evidence type="ECO:0000256" key="3">
    <source>
        <dbReference type="ARBA" id="ARBA00022884"/>
    </source>
</evidence>
<dbReference type="AlphaFoldDB" id="A0A183HFD1"/>
<dbReference type="PANTHER" id="PTHR12399:SF0">
    <property type="entry name" value="EUKARYOTIC TRANSLATION INITIATION FACTOR 3 SUBUNIT D"/>
    <property type="match status" value="1"/>
</dbReference>
<reference evidence="8" key="1">
    <citation type="submission" date="2016-06" db="UniProtKB">
        <authorList>
            <consortium name="WormBaseParasite"/>
        </authorList>
    </citation>
    <scope>IDENTIFICATION</scope>
</reference>
<dbReference type="Proteomes" id="UP000267606">
    <property type="component" value="Unassembled WGS sequence"/>
</dbReference>
<evidence type="ECO:0000256" key="5">
    <source>
        <dbReference type="ARBA" id="ARBA00033202"/>
    </source>
</evidence>